<evidence type="ECO:0000256" key="2">
    <source>
        <dbReference type="ARBA" id="ARBA00022448"/>
    </source>
</evidence>
<protein>
    <submittedName>
        <fullName evidence="9">Taurine ABC transporter permease TauC</fullName>
    </submittedName>
</protein>
<proteinExistence type="inferred from homology"/>
<keyword evidence="2 7" id="KW-0813">Transport</keyword>
<keyword evidence="4 7" id="KW-0812">Transmembrane</keyword>
<dbReference type="Proteomes" id="UP001501444">
    <property type="component" value="Unassembled WGS sequence"/>
</dbReference>
<dbReference type="Pfam" id="PF00528">
    <property type="entry name" value="BPD_transp_1"/>
    <property type="match status" value="1"/>
</dbReference>
<keyword evidence="10" id="KW-1185">Reference proteome</keyword>
<comment type="similarity">
    <text evidence="7">Belongs to the binding-protein-dependent transport system permease family.</text>
</comment>
<evidence type="ECO:0000313" key="10">
    <source>
        <dbReference type="Proteomes" id="UP001501444"/>
    </source>
</evidence>
<feature type="domain" description="ABC transmembrane type-1" evidence="8">
    <location>
        <begin position="64"/>
        <end position="244"/>
    </location>
</feature>
<dbReference type="RefSeq" id="WP_344621107.1">
    <property type="nucleotide sequence ID" value="NZ_BAAARV010000147.1"/>
</dbReference>
<comment type="subcellular location">
    <subcellularLocation>
        <location evidence="1 7">Cell membrane</location>
        <topology evidence="1 7">Multi-pass membrane protein</topology>
    </subcellularLocation>
</comment>
<dbReference type="SUPFAM" id="SSF161098">
    <property type="entry name" value="MetI-like"/>
    <property type="match status" value="1"/>
</dbReference>
<dbReference type="InterPro" id="IPR000515">
    <property type="entry name" value="MetI-like"/>
</dbReference>
<dbReference type="CDD" id="cd06261">
    <property type="entry name" value="TM_PBP2"/>
    <property type="match status" value="1"/>
</dbReference>
<dbReference type="Gene3D" id="1.10.3720.10">
    <property type="entry name" value="MetI-like"/>
    <property type="match status" value="1"/>
</dbReference>
<dbReference type="EMBL" id="BAAARV010000147">
    <property type="protein sequence ID" value="GAA2396916.1"/>
    <property type="molecule type" value="Genomic_DNA"/>
</dbReference>
<evidence type="ECO:0000313" key="9">
    <source>
        <dbReference type="EMBL" id="GAA2396916.1"/>
    </source>
</evidence>
<feature type="transmembrane region" description="Helical" evidence="7">
    <location>
        <begin position="12"/>
        <end position="30"/>
    </location>
</feature>
<evidence type="ECO:0000256" key="1">
    <source>
        <dbReference type="ARBA" id="ARBA00004651"/>
    </source>
</evidence>
<comment type="caution">
    <text evidence="9">The sequence shown here is derived from an EMBL/GenBank/DDBJ whole genome shotgun (WGS) entry which is preliminary data.</text>
</comment>
<keyword evidence="3" id="KW-1003">Cell membrane</keyword>
<sequence length="258" mass="27971">MERERQENKLSSVAFSALGVASLVLVWQLLGSLRIVSEASLPSPWSVARALPTVLGDHEFLDAAVDTATSWGVSVLIGSAVAIFIGLVASSITFLQRPTEVVVNTFRSVPATALIPIGILLFGLGMQMKASIALYAIFWPILINTIYGVATTEPMRLDAARSMRWPWWRRQVFVTLPSAVPSILTGVRIAVGISLIVIISTELLGARYGVGTVLVQYTQALRPDVVYAGVLLLGVIGALMFSLLVKLERRFVRWVPVA</sequence>
<feature type="transmembrane region" description="Helical" evidence="7">
    <location>
        <begin position="132"/>
        <end position="151"/>
    </location>
</feature>
<dbReference type="PROSITE" id="PS50928">
    <property type="entry name" value="ABC_TM1"/>
    <property type="match status" value="1"/>
</dbReference>
<feature type="transmembrane region" description="Helical" evidence="7">
    <location>
        <begin position="107"/>
        <end position="126"/>
    </location>
</feature>
<dbReference type="InterPro" id="IPR035906">
    <property type="entry name" value="MetI-like_sf"/>
</dbReference>
<name>A0ABP5VCU8_9ACTN</name>
<feature type="transmembrane region" description="Helical" evidence="7">
    <location>
        <begin position="71"/>
        <end position="95"/>
    </location>
</feature>
<feature type="transmembrane region" description="Helical" evidence="7">
    <location>
        <begin position="225"/>
        <end position="245"/>
    </location>
</feature>
<gene>
    <name evidence="9" type="primary">tauC</name>
    <name evidence="9" type="ORF">GCM10010170_113180</name>
</gene>
<evidence type="ECO:0000256" key="4">
    <source>
        <dbReference type="ARBA" id="ARBA00022692"/>
    </source>
</evidence>
<evidence type="ECO:0000259" key="8">
    <source>
        <dbReference type="PROSITE" id="PS50928"/>
    </source>
</evidence>
<organism evidence="9 10">
    <name type="scientific">Dactylosporangium salmoneum</name>
    <dbReference type="NCBI Taxonomy" id="53361"/>
    <lineage>
        <taxon>Bacteria</taxon>
        <taxon>Bacillati</taxon>
        <taxon>Actinomycetota</taxon>
        <taxon>Actinomycetes</taxon>
        <taxon>Micromonosporales</taxon>
        <taxon>Micromonosporaceae</taxon>
        <taxon>Dactylosporangium</taxon>
    </lineage>
</organism>
<keyword evidence="5 7" id="KW-1133">Transmembrane helix</keyword>
<evidence type="ECO:0000256" key="3">
    <source>
        <dbReference type="ARBA" id="ARBA00022475"/>
    </source>
</evidence>
<evidence type="ECO:0000256" key="5">
    <source>
        <dbReference type="ARBA" id="ARBA00022989"/>
    </source>
</evidence>
<evidence type="ECO:0000256" key="6">
    <source>
        <dbReference type="ARBA" id="ARBA00023136"/>
    </source>
</evidence>
<evidence type="ECO:0000256" key="7">
    <source>
        <dbReference type="RuleBase" id="RU363032"/>
    </source>
</evidence>
<reference evidence="10" key="1">
    <citation type="journal article" date="2019" name="Int. J. Syst. Evol. Microbiol.">
        <title>The Global Catalogue of Microorganisms (GCM) 10K type strain sequencing project: providing services to taxonomists for standard genome sequencing and annotation.</title>
        <authorList>
            <consortium name="The Broad Institute Genomics Platform"/>
            <consortium name="The Broad Institute Genome Sequencing Center for Infectious Disease"/>
            <person name="Wu L."/>
            <person name="Ma J."/>
        </authorList>
    </citation>
    <scope>NUCLEOTIDE SEQUENCE [LARGE SCALE GENOMIC DNA]</scope>
    <source>
        <strain evidence="10">JCM 3272</strain>
    </source>
</reference>
<keyword evidence="6 7" id="KW-0472">Membrane</keyword>
<feature type="transmembrane region" description="Helical" evidence="7">
    <location>
        <begin position="172"/>
        <end position="199"/>
    </location>
</feature>
<dbReference type="PANTHER" id="PTHR30151:SF0">
    <property type="entry name" value="ABC TRANSPORTER PERMEASE PROTEIN MJ0413-RELATED"/>
    <property type="match status" value="1"/>
</dbReference>
<accession>A0ABP5VCU8</accession>
<dbReference type="PANTHER" id="PTHR30151">
    <property type="entry name" value="ALKANE SULFONATE ABC TRANSPORTER-RELATED, MEMBRANE SUBUNIT"/>
    <property type="match status" value="1"/>
</dbReference>